<sequence>MPIRYVGRDPVQFAKSLYEICRQLRDWGVGRVVYKHRLSELHPTQKSYFRLTSVVPVLKSPGELAFQIWGHEVFRGREKGVNLITEGRKLDWVLVPKEEEKEFCAVREVYDIKQIPVPTHMNCPPLLELSIKGEMKARGQAPPEKIQIPFIADNYIKELDSYWA</sequence>
<organism evidence="1 2">
    <name type="scientific">Candidula unifasciata</name>
    <dbReference type="NCBI Taxonomy" id="100452"/>
    <lineage>
        <taxon>Eukaryota</taxon>
        <taxon>Metazoa</taxon>
        <taxon>Spiralia</taxon>
        <taxon>Lophotrochozoa</taxon>
        <taxon>Mollusca</taxon>
        <taxon>Gastropoda</taxon>
        <taxon>Heterobranchia</taxon>
        <taxon>Euthyneura</taxon>
        <taxon>Panpulmonata</taxon>
        <taxon>Eupulmonata</taxon>
        <taxon>Stylommatophora</taxon>
        <taxon>Helicina</taxon>
        <taxon>Helicoidea</taxon>
        <taxon>Geomitridae</taxon>
        <taxon>Candidula</taxon>
    </lineage>
</organism>
<dbReference type="GO" id="GO:0003735">
    <property type="term" value="F:structural constituent of ribosome"/>
    <property type="evidence" value="ECO:0007669"/>
    <property type="project" value="InterPro"/>
</dbReference>
<comment type="caution">
    <text evidence="1">The sequence shown here is derived from an EMBL/GenBank/DDBJ whole genome shotgun (WGS) entry which is preliminary data.</text>
</comment>
<dbReference type="AlphaFoldDB" id="A0A8S3YF14"/>
<keyword evidence="2" id="KW-1185">Reference proteome</keyword>
<dbReference type="GO" id="GO:0005739">
    <property type="term" value="C:mitochondrion"/>
    <property type="evidence" value="ECO:0007669"/>
    <property type="project" value="InterPro"/>
</dbReference>
<reference evidence="1" key="1">
    <citation type="submission" date="2021-04" db="EMBL/GenBank/DDBJ databases">
        <authorList>
            <consortium name="Molecular Ecology Group"/>
        </authorList>
    </citation>
    <scope>NUCLEOTIDE SEQUENCE</scope>
</reference>
<dbReference type="Proteomes" id="UP000678393">
    <property type="component" value="Unassembled WGS sequence"/>
</dbReference>
<dbReference type="Pfam" id="PF16053">
    <property type="entry name" value="MRP-S34"/>
    <property type="match status" value="1"/>
</dbReference>
<dbReference type="PANTHER" id="PTHR28589:SF1">
    <property type="entry name" value="SMALL RIBOSOMAL SUBUNIT PROTEIN MS34"/>
    <property type="match status" value="1"/>
</dbReference>
<name>A0A8S3YF14_9EUPU</name>
<dbReference type="PANTHER" id="PTHR28589">
    <property type="entry name" value="28S RIBOSOMAL PROTEIN S34, MITOCHONDRIAL"/>
    <property type="match status" value="1"/>
</dbReference>
<evidence type="ECO:0000313" key="1">
    <source>
        <dbReference type="EMBL" id="CAG5115707.1"/>
    </source>
</evidence>
<dbReference type="InterPro" id="IPR032053">
    <property type="entry name" value="Ribosomal_mS34"/>
</dbReference>
<evidence type="ECO:0000313" key="2">
    <source>
        <dbReference type="Proteomes" id="UP000678393"/>
    </source>
</evidence>
<protein>
    <recommendedName>
        <fullName evidence="3">28S ribosomal protein S34, mitochondrial</fullName>
    </recommendedName>
</protein>
<accession>A0A8S3YF14</accession>
<dbReference type="EMBL" id="CAJHNH020000154">
    <property type="protein sequence ID" value="CAG5115707.1"/>
    <property type="molecule type" value="Genomic_DNA"/>
</dbReference>
<proteinExistence type="predicted"/>
<dbReference type="OrthoDB" id="16434at2759"/>
<gene>
    <name evidence="1" type="ORF">CUNI_LOCUS1265</name>
</gene>
<evidence type="ECO:0008006" key="3">
    <source>
        <dbReference type="Google" id="ProtNLM"/>
    </source>
</evidence>